<evidence type="ECO:0000313" key="10">
    <source>
        <dbReference type="RefSeq" id="XP_013397304.1"/>
    </source>
</evidence>
<accession>A0A1S3IGB7</accession>
<evidence type="ECO:0000256" key="5">
    <source>
        <dbReference type="ARBA" id="ARBA00023242"/>
    </source>
</evidence>
<dbReference type="Proteomes" id="UP000085678">
    <property type="component" value="Unplaced"/>
</dbReference>
<protein>
    <submittedName>
        <fullName evidence="10 11">Doublesex- and mab-3-related transcription factor 2</fullName>
    </submittedName>
</protein>
<dbReference type="GO" id="GO:0000978">
    <property type="term" value="F:RNA polymerase II cis-regulatory region sequence-specific DNA binding"/>
    <property type="evidence" value="ECO:0007669"/>
    <property type="project" value="TreeGrafter"/>
</dbReference>
<dbReference type="SUPFAM" id="SSF82927">
    <property type="entry name" value="Cysteine-rich DNA binding domain, (DM domain)"/>
    <property type="match status" value="1"/>
</dbReference>
<dbReference type="KEGG" id="lak:106164062"/>
<dbReference type="InterPro" id="IPR009060">
    <property type="entry name" value="UBA-like_sf"/>
</dbReference>
<organism evidence="9 11">
    <name type="scientific">Lingula anatina</name>
    <name type="common">Brachiopod</name>
    <name type="synonym">Lingula unguis</name>
    <dbReference type="NCBI Taxonomy" id="7574"/>
    <lineage>
        <taxon>Eukaryota</taxon>
        <taxon>Metazoa</taxon>
        <taxon>Spiralia</taxon>
        <taxon>Lophotrochozoa</taxon>
        <taxon>Brachiopoda</taxon>
        <taxon>Linguliformea</taxon>
        <taxon>Lingulata</taxon>
        <taxon>Lingulida</taxon>
        <taxon>Linguloidea</taxon>
        <taxon>Lingulidae</taxon>
        <taxon>Lingula</taxon>
    </lineage>
</organism>
<dbReference type="RefSeq" id="XP_013397305.1">
    <property type="nucleotide sequence ID" value="XM_013541851.1"/>
</dbReference>
<dbReference type="OMA" id="YANQMAN"/>
<dbReference type="AlphaFoldDB" id="A0A1S3IGB7"/>
<reference evidence="10 11" key="1">
    <citation type="submission" date="2025-04" db="UniProtKB">
        <authorList>
            <consortium name="RefSeq"/>
        </authorList>
    </citation>
    <scope>IDENTIFICATION</scope>
    <source>
        <tissue evidence="10 11">Gonads</tissue>
    </source>
</reference>
<keyword evidence="3 6" id="KW-0862">Zinc</keyword>
<dbReference type="GO" id="GO:0000981">
    <property type="term" value="F:DNA-binding transcription factor activity, RNA polymerase II-specific"/>
    <property type="evidence" value="ECO:0007669"/>
    <property type="project" value="TreeGrafter"/>
</dbReference>
<dbReference type="CDD" id="cd14370">
    <property type="entry name" value="CUE_DMA"/>
    <property type="match status" value="1"/>
</dbReference>
<dbReference type="STRING" id="7574.A0A1S3IGB7"/>
<dbReference type="GeneID" id="106164062"/>
<dbReference type="InterPro" id="IPR026607">
    <property type="entry name" value="DMRT"/>
</dbReference>
<keyword evidence="2 6" id="KW-0479">Metal-binding</keyword>
<feature type="domain" description="DM" evidence="8">
    <location>
        <begin position="52"/>
        <end position="99"/>
    </location>
</feature>
<dbReference type="InterPro" id="IPR005173">
    <property type="entry name" value="DMA"/>
</dbReference>
<dbReference type="InterPro" id="IPR036407">
    <property type="entry name" value="DM_DNA-bd_sf"/>
</dbReference>
<dbReference type="GO" id="GO:0007548">
    <property type="term" value="P:sex differentiation"/>
    <property type="evidence" value="ECO:0007669"/>
    <property type="project" value="TreeGrafter"/>
</dbReference>
<dbReference type="InterPro" id="IPR001275">
    <property type="entry name" value="DM_DNA-bd"/>
</dbReference>
<dbReference type="PROSITE" id="PS50809">
    <property type="entry name" value="DM_2"/>
    <property type="match status" value="1"/>
</dbReference>
<dbReference type="FunFam" id="4.10.1040.10:FF:000001">
    <property type="entry name" value="doublesex- and mab-3-related transcription factor 1"/>
    <property type="match status" value="1"/>
</dbReference>
<evidence type="ECO:0000313" key="9">
    <source>
        <dbReference type="Proteomes" id="UP000085678"/>
    </source>
</evidence>
<evidence type="ECO:0000256" key="4">
    <source>
        <dbReference type="ARBA" id="ARBA00023125"/>
    </source>
</evidence>
<dbReference type="OrthoDB" id="6162476at2759"/>
<keyword evidence="9" id="KW-1185">Reference proteome</keyword>
<evidence type="ECO:0000256" key="1">
    <source>
        <dbReference type="ARBA" id="ARBA00006834"/>
    </source>
</evidence>
<evidence type="ECO:0000259" key="8">
    <source>
        <dbReference type="PROSITE" id="PS50809"/>
    </source>
</evidence>
<name>A0A1S3IGB7_LINAN</name>
<dbReference type="Pfam" id="PF03474">
    <property type="entry name" value="DMA"/>
    <property type="match status" value="1"/>
</dbReference>
<dbReference type="RefSeq" id="XP_013397304.1">
    <property type="nucleotide sequence ID" value="XM_013541850.1"/>
</dbReference>
<evidence type="ECO:0000256" key="7">
    <source>
        <dbReference type="SAM" id="MobiDB-lite"/>
    </source>
</evidence>
<proteinExistence type="inferred from homology"/>
<evidence type="ECO:0000256" key="3">
    <source>
        <dbReference type="ARBA" id="ARBA00022833"/>
    </source>
</evidence>
<gene>
    <name evidence="10 11" type="primary">LOC106164062</name>
</gene>
<comment type="subcellular location">
    <subcellularLocation>
        <location evidence="6">Nucleus</location>
    </subcellularLocation>
</comment>
<feature type="DNA-binding region" description="DM" evidence="6">
    <location>
        <begin position="52"/>
        <end position="99"/>
    </location>
</feature>
<dbReference type="PANTHER" id="PTHR12322:SF53">
    <property type="entry name" value="DOUBLESEX-MAB RELATED 11E"/>
    <property type="match status" value="1"/>
</dbReference>
<comment type="similarity">
    <text evidence="1">Belongs to the DMRT family.</text>
</comment>
<feature type="compositionally biased region" description="Polar residues" evidence="7">
    <location>
        <begin position="1"/>
        <end position="17"/>
    </location>
</feature>
<dbReference type="PANTHER" id="PTHR12322">
    <property type="entry name" value="DOUBLESEX AND MAB-3 RELATED TRANSCRIPTION FACTOR DMRT"/>
    <property type="match status" value="1"/>
</dbReference>
<evidence type="ECO:0000313" key="11">
    <source>
        <dbReference type="RefSeq" id="XP_013397305.1"/>
    </source>
</evidence>
<evidence type="ECO:0000256" key="6">
    <source>
        <dbReference type="PROSITE-ProRule" id="PRU00070"/>
    </source>
</evidence>
<dbReference type="SUPFAM" id="SSF46934">
    <property type="entry name" value="UBA-like"/>
    <property type="match status" value="1"/>
</dbReference>
<dbReference type="GO" id="GO:0046872">
    <property type="term" value="F:metal ion binding"/>
    <property type="evidence" value="ECO:0007669"/>
    <property type="project" value="UniProtKB-KW"/>
</dbReference>
<sequence length="395" mass="44214">MTEEVQTPLASSTSDSASEQDHHDDPDSYLLDMPGKASTSSPNKRLLRTPKCARCRNHGVISCLKGHKRYCRWRDCSCPNCLLVVERQRVMAAQVALRRHQTTEINKTLKAKVKNAAALLQQRKLLHRNLRSLQQHSLSKEILETYRNRLHILPPPEALRSIMPLMNERMRKRRCFADKDLEVAMFARERQLELDKYRSVGAFHTHPSVAGFTSSSGTSTDQEYANQMANLSPRELLQRIFPYHNANVLELVLQGCGGNIEKAIEQIATGISSVGQIPQQDLKNQKKTPQTLVQPVSFWNFYNFSQTIVAPPVLNESGSCGQRGQYDPPVDLSMAAPIPNKGVVNLIPKGSKGNRSSAFSAPNKNGNLVTNGYEQRDSKQAKSLIKFSVESIIAK</sequence>
<feature type="region of interest" description="Disordered" evidence="7">
    <location>
        <begin position="1"/>
        <end position="44"/>
    </location>
</feature>
<keyword evidence="4 6" id="KW-0238">DNA-binding</keyword>
<dbReference type="GO" id="GO:0005634">
    <property type="term" value="C:nucleus"/>
    <property type="evidence" value="ECO:0007669"/>
    <property type="project" value="UniProtKB-SubCell"/>
</dbReference>
<dbReference type="Pfam" id="PF00751">
    <property type="entry name" value="DM"/>
    <property type="match status" value="1"/>
</dbReference>
<dbReference type="Gene3D" id="4.10.1040.10">
    <property type="entry name" value="DM DNA-binding domain"/>
    <property type="match status" value="1"/>
</dbReference>
<evidence type="ECO:0000256" key="2">
    <source>
        <dbReference type="ARBA" id="ARBA00022723"/>
    </source>
</evidence>
<dbReference type="SMART" id="SM00301">
    <property type="entry name" value="DM"/>
    <property type="match status" value="1"/>
</dbReference>
<keyword evidence="5 6" id="KW-0539">Nucleus</keyword>
<dbReference type="PROSITE" id="PS40000">
    <property type="entry name" value="DM_1"/>
    <property type="match status" value="1"/>
</dbReference>